<accession>A0A6M7URG8</accession>
<sequence length="85" mass="9448">MSTLTIRNLDTNVKQKLRERAAVRGVSMEEEARSVLAKSVLSDGVDQDPRGESLYAAIRRLVEPHGGFDIELPERGPTRGPLKFD</sequence>
<dbReference type="GO" id="GO:0006355">
    <property type="term" value="P:regulation of DNA-templated transcription"/>
    <property type="evidence" value="ECO:0007669"/>
    <property type="project" value="InterPro"/>
</dbReference>
<evidence type="ECO:0000313" key="2">
    <source>
        <dbReference type="EMBL" id="QKC79705.1"/>
    </source>
</evidence>
<dbReference type="Pfam" id="PF22513">
    <property type="entry name" value="FitA-like_RHH"/>
    <property type="match status" value="1"/>
</dbReference>
<dbReference type="Gene3D" id="1.10.1220.10">
    <property type="entry name" value="Met repressor-like"/>
    <property type="match status" value="1"/>
</dbReference>
<dbReference type="KEGG" id="merd:EB233_09600"/>
<dbReference type="EMBL" id="CP033361">
    <property type="protein sequence ID" value="QKC79705.1"/>
    <property type="molecule type" value="Genomic_DNA"/>
</dbReference>
<protein>
    <submittedName>
        <fullName evidence="2">Plasmid stabilization protein</fullName>
    </submittedName>
</protein>
<dbReference type="Proteomes" id="UP000503339">
    <property type="component" value="Chromosome"/>
</dbReference>
<feature type="domain" description="Antitoxin FitA-like ribbon-helix-helix" evidence="1">
    <location>
        <begin position="3"/>
        <end position="39"/>
    </location>
</feature>
<reference evidence="2 3" key="1">
    <citation type="submission" date="2018-10" db="EMBL/GenBank/DDBJ databases">
        <authorList>
            <person name="Perry B.J."/>
            <person name="Sullivan J.T."/>
            <person name="Murphy R.J.T."/>
            <person name="Ramsay J.P."/>
            <person name="Ronson C.W."/>
        </authorList>
    </citation>
    <scope>NUCLEOTIDE SEQUENCE [LARGE SCALE GENOMIC DNA]</scope>
    <source>
        <strain evidence="2 3">NZP2014</strain>
    </source>
</reference>
<gene>
    <name evidence="2" type="ORF">EB233_09600</name>
</gene>
<dbReference type="InterPro" id="IPR013321">
    <property type="entry name" value="Arc_rbn_hlx_hlx"/>
</dbReference>
<organism evidence="2 3">
    <name type="scientific">Mesorhizobium erdmanii</name>
    <dbReference type="NCBI Taxonomy" id="1777866"/>
    <lineage>
        <taxon>Bacteria</taxon>
        <taxon>Pseudomonadati</taxon>
        <taxon>Pseudomonadota</taxon>
        <taxon>Alphaproteobacteria</taxon>
        <taxon>Hyphomicrobiales</taxon>
        <taxon>Phyllobacteriaceae</taxon>
        <taxon>Mesorhizobium</taxon>
    </lineage>
</organism>
<dbReference type="AlphaFoldDB" id="A0A6M7URG8"/>
<evidence type="ECO:0000313" key="3">
    <source>
        <dbReference type="Proteomes" id="UP000503339"/>
    </source>
</evidence>
<keyword evidence="3" id="KW-1185">Reference proteome</keyword>
<proteinExistence type="predicted"/>
<dbReference type="SUPFAM" id="SSF47598">
    <property type="entry name" value="Ribbon-helix-helix"/>
    <property type="match status" value="1"/>
</dbReference>
<dbReference type="InterPro" id="IPR053853">
    <property type="entry name" value="FitA-like_RHH"/>
</dbReference>
<name>A0A6M7URG8_9HYPH</name>
<evidence type="ECO:0000259" key="1">
    <source>
        <dbReference type="Pfam" id="PF22513"/>
    </source>
</evidence>
<dbReference type="InterPro" id="IPR010985">
    <property type="entry name" value="Ribbon_hlx_hlx"/>
</dbReference>